<evidence type="ECO:0000313" key="2">
    <source>
        <dbReference type="EMBL" id="GBM23036.1"/>
    </source>
</evidence>
<feature type="region of interest" description="Disordered" evidence="1">
    <location>
        <begin position="1"/>
        <end position="34"/>
    </location>
</feature>
<keyword evidence="3" id="KW-1185">Reference proteome</keyword>
<dbReference type="AlphaFoldDB" id="A0A4Y2E3Z4"/>
<organism evidence="2 3">
    <name type="scientific">Araneus ventricosus</name>
    <name type="common">Orbweaver spider</name>
    <name type="synonym">Epeira ventricosa</name>
    <dbReference type="NCBI Taxonomy" id="182803"/>
    <lineage>
        <taxon>Eukaryota</taxon>
        <taxon>Metazoa</taxon>
        <taxon>Ecdysozoa</taxon>
        <taxon>Arthropoda</taxon>
        <taxon>Chelicerata</taxon>
        <taxon>Arachnida</taxon>
        <taxon>Araneae</taxon>
        <taxon>Araneomorphae</taxon>
        <taxon>Entelegynae</taxon>
        <taxon>Araneoidea</taxon>
        <taxon>Araneidae</taxon>
        <taxon>Araneus</taxon>
    </lineage>
</organism>
<feature type="compositionally biased region" description="Basic and acidic residues" evidence="1">
    <location>
        <begin position="24"/>
        <end position="34"/>
    </location>
</feature>
<dbReference type="EMBL" id="BGPR01000491">
    <property type="protein sequence ID" value="GBM23036.1"/>
    <property type="molecule type" value="Genomic_DNA"/>
</dbReference>
<comment type="caution">
    <text evidence="2">The sequence shown here is derived from an EMBL/GenBank/DDBJ whole genome shotgun (WGS) entry which is preliminary data.</text>
</comment>
<gene>
    <name evidence="2" type="ORF">AVEN_67018_1</name>
</gene>
<evidence type="ECO:0000256" key="1">
    <source>
        <dbReference type="SAM" id="MobiDB-lite"/>
    </source>
</evidence>
<accession>A0A4Y2E3Z4</accession>
<sequence length="130" mass="14906">MQHFLQHQPDYPHQDKITSSPTLPDDRQTSDKSQRFLSPATVFNPLKYTSVDPRQRIGRLYSVEAHWTGSFSVTSVGDIKLSCIFFLRGDVFSCNSDEWRPECSQLIRSAPAIYALQRINAGNEWPTLPY</sequence>
<dbReference type="Proteomes" id="UP000499080">
    <property type="component" value="Unassembled WGS sequence"/>
</dbReference>
<evidence type="ECO:0000313" key="3">
    <source>
        <dbReference type="Proteomes" id="UP000499080"/>
    </source>
</evidence>
<proteinExistence type="predicted"/>
<name>A0A4Y2E3Z4_ARAVE</name>
<protein>
    <submittedName>
        <fullName evidence="2">Uncharacterized protein</fullName>
    </submittedName>
</protein>
<reference evidence="2 3" key="1">
    <citation type="journal article" date="2019" name="Sci. Rep.">
        <title>Orb-weaving spider Araneus ventricosus genome elucidates the spidroin gene catalogue.</title>
        <authorList>
            <person name="Kono N."/>
            <person name="Nakamura H."/>
            <person name="Ohtoshi R."/>
            <person name="Moran D.A.P."/>
            <person name="Shinohara A."/>
            <person name="Yoshida Y."/>
            <person name="Fujiwara M."/>
            <person name="Mori M."/>
            <person name="Tomita M."/>
            <person name="Arakawa K."/>
        </authorList>
    </citation>
    <scope>NUCLEOTIDE SEQUENCE [LARGE SCALE GENOMIC DNA]</scope>
</reference>